<dbReference type="Proteomes" id="UP001161405">
    <property type="component" value="Unassembled WGS sequence"/>
</dbReference>
<evidence type="ECO:0000313" key="2">
    <source>
        <dbReference type="Proteomes" id="UP001161405"/>
    </source>
</evidence>
<gene>
    <name evidence="1" type="ORF">GCM10007879_31250</name>
</gene>
<organism evidence="1 2">
    <name type="scientific">Maritalea porphyrae</name>
    <dbReference type="NCBI Taxonomy" id="880732"/>
    <lineage>
        <taxon>Bacteria</taxon>
        <taxon>Pseudomonadati</taxon>
        <taxon>Pseudomonadota</taxon>
        <taxon>Alphaproteobacteria</taxon>
        <taxon>Hyphomicrobiales</taxon>
        <taxon>Devosiaceae</taxon>
        <taxon>Maritalea</taxon>
    </lineage>
</organism>
<reference evidence="1" key="2">
    <citation type="submission" date="2023-01" db="EMBL/GenBank/DDBJ databases">
        <title>Draft genome sequence of Maritalea porphyrae strain NBRC 107169.</title>
        <authorList>
            <person name="Sun Q."/>
            <person name="Mori K."/>
        </authorList>
    </citation>
    <scope>NUCLEOTIDE SEQUENCE</scope>
    <source>
        <strain evidence="1">NBRC 107169</strain>
    </source>
</reference>
<dbReference type="EMBL" id="BSNI01000002">
    <property type="protein sequence ID" value="GLQ18876.1"/>
    <property type="molecule type" value="Genomic_DNA"/>
</dbReference>
<dbReference type="InterPro" id="IPR021270">
    <property type="entry name" value="DUF2849"/>
</dbReference>
<evidence type="ECO:0000313" key="1">
    <source>
        <dbReference type="EMBL" id="GLQ18876.1"/>
    </source>
</evidence>
<comment type="caution">
    <text evidence="1">The sequence shown here is derived from an EMBL/GenBank/DDBJ whole genome shotgun (WGS) entry which is preliminary data.</text>
</comment>
<accession>A0ABQ5UWV1</accession>
<evidence type="ECO:0008006" key="3">
    <source>
        <dbReference type="Google" id="ProtNLM"/>
    </source>
</evidence>
<sequence>MNAITANELISGAVVYLYENGDFGVDLQKAKLFGADEQATQDAMLEKTLANPRLVSVEPIAVEVSETGTVWANRLREQIRANGPTVGGFARQTLEGADHVSL</sequence>
<protein>
    <recommendedName>
        <fullName evidence="3">DUF2849 domain-containing protein</fullName>
    </recommendedName>
</protein>
<dbReference type="Pfam" id="PF11011">
    <property type="entry name" value="DUF2849"/>
    <property type="match status" value="1"/>
</dbReference>
<proteinExistence type="predicted"/>
<dbReference type="RefSeq" id="WP_284365982.1">
    <property type="nucleotide sequence ID" value="NZ_BSNI01000002.1"/>
</dbReference>
<reference evidence="1" key="1">
    <citation type="journal article" date="2014" name="Int. J. Syst. Evol. Microbiol.">
        <title>Complete genome of a new Firmicutes species belonging to the dominant human colonic microbiota ('Ruminococcus bicirculans') reveals two chromosomes and a selective capacity to utilize plant glucans.</title>
        <authorList>
            <consortium name="NISC Comparative Sequencing Program"/>
            <person name="Wegmann U."/>
            <person name="Louis P."/>
            <person name="Goesmann A."/>
            <person name="Henrissat B."/>
            <person name="Duncan S.H."/>
            <person name="Flint H.J."/>
        </authorList>
    </citation>
    <scope>NUCLEOTIDE SEQUENCE</scope>
    <source>
        <strain evidence="1">NBRC 107169</strain>
    </source>
</reference>
<keyword evidence="2" id="KW-1185">Reference proteome</keyword>
<name>A0ABQ5UWV1_9HYPH</name>